<evidence type="ECO:0000313" key="2">
    <source>
        <dbReference type="Proteomes" id="UP000499080"/>
    </source>
</evidence>
<reference evidence="1 2" key="1">
    <citation type="journal article" date="2019" name="Sci. Rep.">
        <title>Orb-weaving spider Araneus ventricosus genome elucidates the spidroin gene catalogue.</title>
        <authorList>
            <person name="Kono N."/>
            <person name="Nakamura H."/>
            <person name="Ohtoshi R."/>
            <person name="Moran D.A.P."/>
            <person name="Shinohara A."/>
            <person name="Yoshida Y."/>
            <person name="Fujiwara M."/>
            <person name="Mori M."/>
            <person name="Tomita M."/>
            <person name="Arakawa K."/>
        </authorList>
    </citation>
    <scope>NUCLEOTIDE SEQUENCE [LARGE SCALE GENOMIC DNA]</scope>
</reference>
<evidence type="ECO:0000313" key="1">
    <source>
        <dbReference type="EMBL" id="GBN19311.1"/>
    </source>
</evidence>
<name>A0A4Y2LWY7_ARAVE</name>
<protein>
    <submittedName>
        <fullName evidence="1">Uncharacterized protein</fullName>
    </submittedName>
</protein>
<dbReference type="AlphaFoldDB" id="A0A4Y2LWY7"/>
<organism evidence="1 2">
    <name type="scientific">Araneus ventricosus</name>
    <name type="common">Orbweaver spider</name>
    <name type="synonym">Epeira ventricosa</name>
    <dbReference type="NCBI Taxonomy" id="182803"/>
    <lineage>
        <taxon>Eukaryota</taxon>
        <taxon>Metazoa</taxon>
        <taxon>Ecdysozoa</taxon>
        <taxon>Arthropoda</taxon>
        <taxon>Chelicerata</taxon>
        <taxon>Arachnida</taxon>
        <taxon>Araneae</taxon>
        <taxon>Araneomorphae</taxon>
        <taxon>Entelegynae</taxon>
        <taxon>Araneoidea</taxon>
        <taxon>Araneidae</taxon>
        <taxon>Araneus</taxon>
    </lineage>
</organism>
<accession>A0A4Y2LWY7</accession>
<comment type="caution">
    <text evidence="1">The sequence shown here is derived from an EMBL/GenBank/DDBJ whole genome shotgun (WGS) entry which is preliminary data.</text>
</comment>
<dbReference type="EMBL" id="BGPR01006476">
    <property type="protein sequence ID" value="GBN19311.1"/>
    <property type="molecule type" value="Genomic_DNA"/>
</dbReference>
<dbReference type="Proteomes" id="UP000499080">
    <property type="component" value="Unassembled WGS sequence"/>
</dbReference>
<gene>
    <name evidence="1" type="ORF">AVEN_204872_1</name>
</gene>
<keyword evidence="2" id="KW-1185">Reference proteome</keyword>
<proteinExistence type="predicted"/>
<sequence>MIEARIIEFVLYSLHFPPPDQLFYADDNVSSLLSFTNRRIYLLLTIPTAYEKEMGRLRKLLAEVETGDDPDFDDGDYGPEDGL</sequence>